<comment type="caution">
    <text evidence="3">The sequence shown here is derived from an EMBL/GenBank/DDBJ whole genome shotgun (WGS) entry which is preliminary data.</text>
</comment>
<protein>
    <submittedName>
        <fullName evidence="3">YitT family protein</fullName>
    </submittedName>
</protein>
<feature type="transmembrane region" description="Helical" evidence="2">
    <location>
        <begin position="238"/>
        <end position="256"/>
    </location>
</feature>
<dbReference type="PANTHER" id="PTHR40078:SF1">
    <property type="entry name" value="INTEGRAL MEMBRANE PROTEIN"/>
    <property type="match status" value="1"/>
</dbReference>
<dbReference type="PANTHER" id="PTHR40078">
    <property type="entry name" value="INTEGRAL MEMBRANE PROTEIN-RELATED"/>
    <property type="match status" value="1"/>
</dbReference>
<gene>
    <name evidence="3" type="ORF">D1639_05665</name>
</gene>
<feature type="transmembrane region" description="Helical" evidence="2">
    <location>
        <begin position="103"/>
        <end position="123"/>
    </location>
</feature>
<dbReference type="InterPro" id="IPR038750">
    <property type="entry name" value="YczE/YyaS-like"/>
</dbReference>
<sequence length="276" mass="29482">MTVRPENRENEIRVKGKSMGRERSGEQRAGRVAAASKFGDMLERVTVLFEAPSLASLAGRTLLMLAGIVVMALGIDIVVRAGLGNSPISACPNVLSLAFTQVSFGVFMLMWQCVLVAVQIVILRREFRAVDLLQIPISVLFGLCIDLFVRLLGPLAPATYWQSCLWLAAGMAVLALGIVMTVLSRTVMNCGEAVVQAVSRKTGVRFGTVKVGFDCTCAALAIICAFAFTGHLTGVREGTIVCAAFTGVIVNVYMAAIRKVQGLLSDDSEPQPAEEA</sequence>
<organism evidence="3">
    <name type="scientific">Muribaculaceae bacterium Z82</name>
    <dbReference type="NCBI Taxonomy" id="2304548"/>
    <lineage>
        <taxon>Bacteria</taxon>
        <taxon>Pseudomonadati</taxon>
        <taxon>Bacteroidota</taxon>
        <taxon>Bacteroidia</taxon>
        <taxon>Bacteroidales</taxon>
        <taxon>Muribaculaceae</taxon>
    </lineage>
</organism>
<reference evidence="3" key="1">
    <citation type="submission" date="2018-08" db="EMBL/GenBank/DDBJ databases">
        <title>Murine metabolic-syndrome-specific gut microbial biobank.</title>
        <authorList>
            <person name="Liu C."/>
        </authorList>
    </citation>
    <scope>NUCLEOTIDE SEQUENCE [LARGE SCALE GENOMIC DNA]</scope>
    <source>
        <strain evidence="3">Z82</strain>
    </source>
</reference>
<feature type="transmembrane region" description="Helical" evidence="2">
    <location>
        <begin position="135"/>
        <end position="153"/>
    </location>
</feature>
<name>A0A7C9NAY6_9BACT</name>
<evidence type="ECO:0000256" key="2">
    <source>
        <dbReference type="SAM" id="Phobius"/>
    </source>
</evidence>
<feature type="transmembrane region" description="Helical" evidence="2">
    <location>
        <begin position="165"/>
        <end position="183"/>
    </location>
</feature>
<accession>A0A7C9NAY6</accession>
<dbReference type="AlphaFoldDB" id="A0A7C9NAY6"/>
<feature type="transmembrane region" description="Helical" evidence="2">
    <location>
        <begin position="62"/>
        <end position="83"/>
    </location>
</feature>
<proteinExistence type="predicted"/>
<feature type="region of interest" description="Disordered" evidence="1">
    <location>
        <begin position="1"/>
        <end position="28"/>
    </location>
</feature>
<keyword evidence="2" id="KW-1133">Transmembrane helix</keyword>
<keyword evidence="2" id="KW-0472">Membrane</keyword>
<feature type="transmembrane region" description="Helical" evidence="2">
    <location>
        <begin position="211"/>
        <end position="232"/>
    </location>
</feature>
<dbReference type="EMBL" id="QWKH01000031">
    <property type="protein sequence ID" value="NBI34523.1"/>
    <property type="molecule type" value="Genomic_DNA"/>
</dbReference>
<evidence type="ECO:0000256" key="1">
    <source>
        <dbReference type="SAM" id="MobiDB-lite"/>
    </source>
</evidence>
<keyword evidence="2" id="KW-0812">Transmembrane</keyword>
<dbReference type="Pfam" id="PF19700">
    <property type="entry name" value="DUF6198"/>
    <property type="match status" value="1"/>
</dbReference>
<evidence type="ECO:0000313" key="3">
    <source>
        <dbReference type="EMBL" id="NBI34523.1"/>
    </source>
</evidence>